<sequence>MIGHTIFLHNYRFIDSILVFSIEYRIKLINVVVLVHTMILHNIMNLLYIHQIQKLLNYTQILITIYFIYFQQLKNFWSLHLLMISVILRDQESKRIIKYLNLNITYLAKYMNKENEINVLLKNFLFQATNASLKLRNVTFF</sequence>
<feature type="transmembrane region" description="Helical" evidence="1">
    <location>
        <begin position="28"/>
        <end position="49"/>
    </location>
</feature>
<proteinExistence type="predicted"/>
<comment type="caution">
    <text evidence="2">The sequence shown here is derived from an EMBL/GenBank/DDBJ whole genome shotgun (WGS) entry which is preliminary data.</text>
</comment>
<keyword evidence="1" id="KW-1133">Transmembrane helix</keyword>
<dbReference type="AlphaFoldDB" id="A0A8S1XQT5"/>
<dbReference type="EMBL" id="CAJJDO010000133">
    <property type="protein sequence ID" value="CAD8203413.1"/>
    <property type="molecule type" value="Genomic_DNA"/>
</dbReference>
<organism evidence="2 3">
    <name type="scientific">Paramecium pentaurelia</name>
    <dbReference type="NCBI Taxonomy" id="43138"/>
    <lineage>
        <taxon>Eukaryota</taxon>
        <taxon>Sar</taxon>
        <taxon>Alveolata</taxon>
        <taxon>Ciliophora</taxon>
        <taxon>Intramacronucleata</taxon>
        <taxon>Oligohymenophorea</taxon>
        <taxon>Peniculida</taxon>
        <taxon>Parameciidae</taxon>
        <taxon>Paramecium</taxon>
    </lineage>
</organism>
<feature type="transmembrane region" description="Helical" evidence="1">
    <location>
        <begin position="61"/>
        <end position="88"/>
    </location>
</feature>
<keyword evidence="1" id="KW-0812">Transmembrane</keyword>
<reference evidence="2" key="1">
    <citation type="submission" date="2021-01" db="EMBL/GenBank/DDBJ databases">
        <authorList>
            <consortium name="Genoscope - CEA"/>
            <person name="William W."/>
        </authorList>
    </citation>
    <scope>NUCLEOTIDE SEQUENCE</scope>
</reference>
<keyword evidence="1" id="KW-0472">Membrane</keyword>
<keyword evidence="3" id="KW-1185">Reference proteome</keyword>
<evidence type="ECO:0000256" key="1">
    <source>
        <dbReference type="SAM" id="Phobius"/>
    </source>
</evidence>
<dbReference type="Proteomes" id="UP000689195">
    <property type="component" value="Unassembled WGS sequence"/>
</dbReference>
<name>A0A8S1XQT5_9CILI</name>
<protein>
    <recommendedName>
        <fullName evidence="4">Transmembrane protein</fullName>
    </recommendedName>
</protein>
<evidence type="ECO:0000313" key="3">
    <source>
        <dbReference type="Proteomes" id="UP000689195"/>
    </source>
</evidence>
<accession>A0A8S1XQT5</accession>
<evidence type="ECO:0000313" key="2">
    <source>
        <dbReference type="EMBL" id="CAD8203413.1"/>
    </source>
</evidence>
<gene>
    <name evidence="2" type="ORF">PPENT_87.1.T1330187</name>
</gene>
<evidence type="ECO:0008006" key="4">
    <source>
        <dbReference type="Google" id="ProtNLM"/>
    </source>
</evidence>